<accession>A0A1A8TTC8</accession>
<keyword evidence="4 7" id="KW-0812">Transmembrane</keyword>
<dbReference type="AlphaFoldDB" id="A0A1A8TTC8"/>
<reference evidence="8 9" key="1">
    <citation type="submission" date="2016-06" db="EMBL/GenBank/DDBJ databases">
        <authorList>
            <person name="Kjaerup R.B."/>
            <person name="Dalgaard T.S."/>
            <person name="Juul-Madsen H.R."/>
        </authorList>
    </citation>
    <scope>NUCLEOTIDE SEQUENCE [LARGE SCALE GENOMIC DNA]</scope>
    <source>
        <strain evidence="8 9">CECT 8886</strain>
    </source>
</reference>
<feature type="transmembrane region" description="Helical" evidence="7">
    <location>
        <begin position="260"/>
        <end position="277"/>
    </location>
</feature>
<feature type="transmembrane region" description="Helical" evidence="7">
    <location>
        <begin position="126"/>
        <end position="151"/>
    </location>
</feature>
<feature type="transmembrane region" description="Helical" evidence="7">
    <location>
        <begin position="6"/>
        <end position="26"/>
    </location>
</feature>
<feature type="transmembrane region" description="Helical" evidence="7">
    <location>
        <begin position="172"/>
        <end position="194"/>
    </location>
</feature>
<feature type="transmembrane region" description="Helical" evidence="7">
    <location>
        <begin position="67"/>
        <end position="88"/>
    </location>
</feature>
<dbReference type="GO" id="GO:0055085">
    <property type="term" value="P:transmembrane transport"/>
    <property type="evidence" value="ECO:0007669"/>
    <property type="project" value="InterPro"/>
</dbReference>
<evidence type="ECO:0000256" key="1">
    <source>
        <dbReference type="ARBA" id="ARBA00004141"/>
    </source>
</evidence>
<evidence type="ECO:0000256" key="6">
    <source>
        <dbReference type="ARBA" id="ARBA00023136"/>
    </source>
</evidence>
<proteinExistence type="predicted"/>
<sequence length="310" mass="33449">MDAVLNITAPIFFLILLGYLVVRFELLPAMSLPGLSRFVLYLALPALVFTKLLNMDLAKSINISYMAVYAGSGLITLTTTVFVCRWFFKDNWVASGVRGLGATMPNSAFIGFPVLLQFFHHPPTQAFAMSIMVENIILMPLGLIFVEAMYGKNSAGGDRVVFPILKRVISNPIILSVCAGLIGSSIGFSLPVFLSRGLDMLALASAPVALIVIGGSLVGVSIKGSLKQITLVATGKLIFFPLVVMMLLSLTPNLPSELKAAVIVFSAVPMFSIYPIIGDKYGERSFCASTLLITTVASFFTLSIILRYFV</sequence>
<organism evidence="8 9">
    <name type="scientific">Marinomonas spartinae</name>
    <dbReference type="NCBI Taxonomy" id="1792290"/>
    <lineage>
        <taxon>Bacteria</taxon>
        <taxon>Pseudomonadati</taxon>
        <taxon>Pseudomonadota</taxon>
        <taxon>Gammaproteobacteria</taxon>
        <taxon>Oceanospirillales</taxon>
        <taxon>Oceanospirillaceae</taxon>
        <taxon>Marinomonas</taxon>
    </lineage>
</organism>
<evidence type="ECO:0000313" key="9">
    <source>
        <dbReference type="Proteomes" id="UP000092544"/>
    </source>
</evidence>
<comment type="subcellular location">
    <subcellularLocation>
        <location evidence="1">Membrane</location>
        <topology evidence="1">Multi-pass membrane protein</topology>
    </subcellularLocation>
</comment>
<dbReference type="OrthoDB" id="9810457at2"/>
<feature type="transmembrane region" description="Helical" evidence="7">
    <location>
        <begin position="100"/>
        <end position="120"/>
    </location>
</feature>
<protein>
    <submittedName>
        <fullName evidence="8">Putative transporter YfdV</fullName>
    </submittedName>
</protein>
<evidence type="ECO:0000256" key="4">
    <source>
        <dbReference type="ARBA" id="ARBA00022692"/>
    </source>
</evidence>
<keyword evidence="5 7" id="KW-1133">Transmembrane helix</keyword>
<name>A0A1A8TTC8_9GAMM</name>
<feature type="transmembrane region" description="Helical" evidence="7">
    <location>
        <begin position="200"/>
        <end position="222"/>
    </location>
</feature>
<dbReference type="InterPro" id="IPR004776">
    <property type="entry name" value="Mem_transp_PIN-like"/>
</dbReference>
<keyword evidence="6 7" id="KW-0472">Membrane</keyword>
<dbReference type="STRING" id="1792290.MSP8886_03646"/>
<evidence type="ECO:0000256" key="3">
    <source>
        <dbReference type="ARBA" id="ARBA00022475"/>
    </source>
</evidence>
<dbReference type="PANTHER" id="PTHR36838:SF1">
    <property type="entry name" value="SLR1864 PROTEIN"/>
    <property type="match status" value="1"/>
</dbReference>
<feature type="transmembrane region" description="Helical" evidence="7">
    <location>
        <begin position="229"/>
        <end position="248"/>
    </location>
</feature>
<keyword evidence="9" id="KW-1185">Reference proteome</keyword>
<feature type="transmembrane region" description="Helical" evidence="7">
    <location>
        <begin position="38"/>
        <end position="55"/>
    </location>
</feature>
<dbReference type="GO" id="GO:0016020">
    <property type="term" value="C:membrane"/>
    <property type="evidence" value="ECO:0007669"/>
    <property type="project" value="UniProtKB-SubCell"/>
</dbReference>
<evidence type="ECO:0000256" key="2">
    <source>
        <dbReference type="ARBA" id="ARBA00022448"/>
    </source>
</evidence>
<dbReference type="Proteomes" id="UP000092544">
    <property type="component" value="Unassembled WGS sequence"/>
</dbReference>
<keyword evidence="2" id="KW-0813">Transport</keyword>
<dbReference type="Pfam" id="PF03547">
    <property type="entry name" value="Mem_trans"/>
    <property type="match status" value="1"/>
</dbReference>
<evidence type="ECO:0000313" key="8">
    <source>
        <dbReference type="EMBL" id="SBS36297.1"/>
    </source>
</evidence>
<evidence type="ECO:0000256" key="7">
    <source>
        <dbReference type="SAM" id="Phobius"/>
    </source>
</evidence>
<dbReference type="RefSeq" id="WP_067019133.1">
    <property type="nucleotide sequence ID" value="NZ_FLOB01000012.1"/>
</dbReference>
<evidence type="ECO:0000256" key="5">
    <source>
        <dbReference type="ARBA" id="ARBA00022989"/>
    </source>
</evidence>
<dbReference type="PANTHER" id="PTHR36838">
    <property type="entry name" value="AUXIN EFFLUX CARRIER FAMILY PROTEIN"/>
    <property type="match status" value="1"/>
</dbReference>
<dbReference type="EMBL" id="FLOB01000012">
    <property type="protein sequence ID" value="SBS36297.1"/>
    <property type="molecule type" value="Genomic_DNA"/>
</dbReference>
<feature type="transmembrane region" description="Helical" evidence="7">
    <location>
        <begin position="289"/>
        <end position="309"/>
    </location>
</feature>
<keyword evidence="3" id="KW-1003">Cell membrane</keyword>
<gene>
    <name evidence="8" type="ORF">MSP8886_03646</name>
</gene>